<keyword evidence="2" id="KW-1185">Reference proteome</keyword>
<evidence type="ECO:0000313" key="1">
    <source>
        <dbReference type="EMBL" id="KAI3760338.1"/>
    </source>
</evidence>
<reference evidence="2" key="1">
    <citation type="journal article" date="2022" name="Mol. Ecol. Resour.">
        <title>The genomes of chicory, endive, great burdock and yacon provide insights into Asteraceae palaeo-polyploidization history and plant inulin production.</title>
        <authorList>
            <person name="Fan W."/>
            <person name="Wang S."/>
            <person name="Wang H."/>
            <person name="Wang A."/>
            <person name="Jiang F."/>
            <person name="Liu H."/>
            <person name="Zhao H."/>
            <person name="Xu D."/>
            <person name="Zhang Y."/>
        </authorList>
    </citation>
    <scope>NUCLEOTIDE SEQUENCE [LARGE SCALE GENOMIC DNA]</scope>
    <source>
        <strain evidence="2">cv. Yunnan</strain>
    </source>
</reference>
<gene>
    <name evidence="1" type="ORF">L1987_50732</name>
</gene>
<sequence>MDVHVIFACVRPTIVEYNNIMKLLLLSEPIIKCHTERKSTMHVLEMFNVDLTSNIHGTTNVEWKIKINQNPSFIPPISFPLALDLLLVFDLSIQQLCFDLLPSDFSFT</sequence>
<dbReference type="EMBL" id="CM042034">
    <property type="protein sequence ID" value="KAI3760338.1"/>
    <property type="molecule type" value="Genomic_DNA"/>
</dbReference>
<proteinExistence type="predicted"/>
<comment type="caution">
    <text evidence="1">The sequence shown here is derived from an EMBL/GenBank/DDBJ whole genome shotgun (WGS) entry which is preliminary data.</text>
</comment>
<reference evidence="1 2" key="2">
    <citation type="journal article" date="2022" name="Mol. Ecol. Resour.">
        <title>The genomes of chicory, endive, great burdock and yacon provide insights into Asteraceae paleo-polyploidization history and plant inulin production.</title>
        <authorList>
            <person name="Fan W."/>
            <person name="Wang S."/>
            <person name="Wang H."/>
            <person name="Wang A."/>
            <person name="Jiang F."/>
            <person name="Liu H."/>
            <person name="Zhao H."/>
            <person name="Xu D."/>
            <person name="Zhang Y."/>
        </authorList>
    </citation>
    <scope>NUCLEOTIDE SEQUENCE [LARGE SCALE GENOMIC DNA]</scope>
    <source>
        <strain evidence="2">cv. Yunnan</strain>
        <tissue evidence="1">Leaves</tissue>
    </source>
</reference>
<protein>
    <submittedName>
        <fullName evidence="1">Uncharacterized protein</fullName>
    </submittedName>
</protein>
<organism evidence="1 2">
    <name type="scientific">Smallanthus sonchifolius</name>
    <dbReference type="NCBI Taxonomy" id="185202"/>
    <lineage>
        <taxon>Eukaryota</taxon>
        <taxon>Viridiplantae</taxon>
        <taxon>Streptophyta</taxon>
        <taxon>Embryophyta</taxon>
        <taxon>Tracheophyta</taxon>
        <taxon>Spermatophyta</taxon>
        <taxon>Magnoliopsida</taxon>
        <taxon>eudicotyledons</taxon>
        <taxon>Gunneridae</taxon>
        <taxon>Pentapetalae</taxon>
        <taxon>asterids</taxon>
        <taxon>campanulids</taxon>
        <taxon>Asterales</taxon>
        <taxon>Asteraceae</taxon>
        <taxon>Asteroideae</taxon>
        <taxon>Heliantheae alliance</taxon>
        <taxon>Millerieae</taxon>
        <taxon>Smallanthus</taxon>
    </lineage>
</organism>
<name>A0ACB9EP46_9ASTR</name>
<accession>A0ACB9EP46</accession>
<evidence type="ECO:0000313" key="2">
    <source>
        <dbReference type="Proteomes" id="UP001056120"/>
    </source>
</evidence>
<dbReference type="Proteomes" id="UP001056120">
    <property type="component" value="Linkage Group LG17"/>
</dbReference>